<dbReference type="InterPro" id="IPR036271">
    <property type="entry name" value="Tet_transcr_reg_TetR-rel_C_sf"/>
</dbReference>
<dbReference type="GO" id="GO:0003700">
    <property type="term" value="F:DNA-binding transcription factor activity"/>
    <property type="evidence" value="ECO:0007669"/>
    <property type="project" value="TreeGrafter"/>
</dbReference>
<gene>
    <name evidence="4" type="ORF">GCM10010921_05390</name>
</gene>
<comment type="caution">
    <text evidence="4">The sequence shown here is derived from an EMBL/GenBank/DDBJ whole genome shotgun (WGS) entry which is preliminary data.</text>
</comment>
<sequence>MNETGTERASTRSRENTRARLLDAAAQVFAEVGLGEASVEAVCERAGFTRGAFYSNFDSKDELFVELVGRFVSERVEAVRRRVAELLESGDILAASTDAEPANAVALVQALDVPGDDRFGVMLMNEIRIRAMRDPQTAAAFLAQDDRMLREVAQLVDDIAAAKDIRLAMPAEDAARMVLTAWEGASARALIAGATDEELFAVRSREIARVGQLLIDRA</sequence>
<dbReference type="PANTHER" id="PTHR30055">
    <property type="entry name" value="HTH-TYPE TRANSCRIPTIONAL REGULATOR RUTR"/>
    <property type="match status" value="1"/>
</dbReference>
<feature type="domain" description="HTH tetR-type" evidence="3">
    <location>
        <begin position="15"/>
        <end position="75"/>
    </location>
</feature>
<evidence type="ECO:0000256" key="1">
    <source>
        <dbReference type="ARBA" id="ARBA00023125"/>
    </source>
</evidence>
<keyword evidence="5" id="KW-1185">Reference proteome</keyword>
<feature type="DNA-binding region" description="H-T-H motif" evidence="2">
    <location>
        <begin position="38"/>
        <end position="57"/>
    </location>
</feature>
<evidence type="ECO:0000259" key="3">
    <source>
        <dbReference type="PROSITE" id="PS50977"/>
    </source>
</evidence>
<dbReference type="PANTHER" id="PTHR30055:SF241">
    <property type="entry name" value="TRANSCRIPTIONAL REGULATORY PROTEIN"/>
    <property type="match status" value="1"/>
</dbReference>
<evidence type="ECO:0000313" key="4">
    <source>
        <dbReference type="EMBL" id="GGH36320.1"/>
    </source>
</evidence>
<name>A0A917IBW2_9MICO</name>
<dbReference type="InterPro" id="IPR009057">
    <property type="entry name" value="Homeodomain-like_sf"/>
</dbReference>
<accession>A0A917IBW2</accession>
<dbReference type="SUPFAM" id="SSF46689">
    <property type="entry name" value="Homeodomain-like"/>
    <property type="match status" value="1"/>
</dbReference>
<dbReference type="AlphaFoldDB" id="A0A917IBW2"/>
<dbReference type="GO" id="GO:0000976">
    <property type="term" value="F:transcription cis-regulatory region binding"/>
    <property type="evidence" value="ECO:0007669"/>
    <property type="project" value="TreeGrafter"/>
</dbReference>
<proteinExistence type="predicted"/>
<dbReference type="SUPFAM" id="SSF48498">
    <property type="entry name" value="Tetracyclin repressor-like, C-terminal domain"/>
    <property type="match status" value="1"/>
</dbReference>
<dbReference type="PRINTS" id="PR00455">
    <property type="entry name" value="HTHTETR"/>
</dbReference>
<dbReference type="Gene3D" id="1.10.357.10">
    <property type="entry name" value="Tetracycline Repressor, domain 2"/>
    <property type="match status" value="1"/>
</dbReference>
<organism evidence="4 5">
    <name type="scientific">Microbacterium album</name>
    <dbReference type="NCBI Taxonomy" id="2053191"/>
    <lineage>
        <taxon>Bacteria</taxon>
        <taxon>Bacillati</taxon>
        <taxon>Actinomycetota</taxon>
        <taxon>Actinomycetes</taxon>
        <taxon>Micrococcales</taxon>
        <taxon>Microbacteriaceae</taxon>
        <taxon>Microbacterium</taxon>
    </lineage>
</organism>
<dbReference type="Proteomes" id="UP000657592">
    <property type="component" value="Unassembled WGS sequence"/>
</dbReference>
<keyword evidence="1 2" id="KW-0238">DNA-binding</keyword>
<evidence type="ECO:0000256" key="2">
    <source>
        <dbReference type="PROSITE-ProRule" id="PRU00335"/>
    </source>
</evidence>
<reference evidence="4" key="2">
    <citation type="submission" date="2020-09" db="EMBL/GenBank/DDBJ databases">
        <authorList>
            <person name="Sun Q."/>
            <person name="Zhou Y."/>
        </authorList>
    </citation>
    <scope>NUCLEOTIDE SEQUENCE</scope>
    <source>
        <strain evidence="4">CGMCC 1.15794</strain>
    </source>
</reference>
<protein>
    <submittedName>
        <fullName evidence="4">TetR-family regulatory protein</fullName>
    </submittedName>
</protein>
<dbReference type="RefSeq" id="WP_188754720.1">
    <property type="nucleotide sequence ID" value="NZ_BMJY01000002.1"/>
</dbReference>
<dbReference type="InterPro" id="IPR050109">
    <property type="entry name" value="HTH-type_TetR-like_transc_reg"/>
</dbReference>
<reference evidence="4" key="1">
    <citation type="journal article" date="2014" name="Int. J. Syst. Evol. Microbiol.">
        <title>Complete genome sequence of Corynebacterium casei LMG S-19264T (=DSM 44701T), isolated from a smear-ripened cheese.</title>
        <authorList>
            <consortium name="US DOE Joint Genome Institute (JGI-PGF)"/>
            <person name="Walter F."/>
            <person name="Albersmeier A."/>
            <person name="Kalinowski J."/>
            <person name="Ruckert C."/>
        </authorList>
    </citation>
    <scope>NUCLEOTIDE SEQUENCE</scope>
    <source>
        <strain evidence="4">CGMCC 1.15794</strain>
    </source>
</reference>
<dbReference type="Pfam" id="PF00440">
    <property type="entry name" value="TetR_N"/>
    <property type="match status" value="1"/>
</dbReference>
<dbReference type="InterPro" id="IPR001647">
    <property type="entry name" value="HTH_TetR"/>
</dbReference>
<evidence type="ECO:0000313" key="5">
    <source>
        <dbReference type="Proteomes" id="UP000657592"/>
    </source>
</evidence>
<dbReference type="EMBL" id="BMJY01000002">
    <property type="protein sequence ID" value="GGH36320.1"/>
    <property type="molecule type" value="Genomic_DNA"/>
</dbReference>
<dbReference type="PROSITE" id="PS50977">
    <property type="entry name" value="HTH_TETR_2"/>
    <property type="match status" value="1"/>
</dbReference>